<dbReference type="PANTHER" id="PTHR37030">
    <property type="entry name" value="NUCLEOTIDYLTRANSFERASE"/>
    <property type="match status" value="1"/>
</dbReference>
<evidence type="ECO:0000313" key="2">
    <source>
        <dbReference type="EMBL" id="VFK17795.1"/>
    </source>
</evidence>
<reference evidence="2" key="1">
    <citation type="submission" date="2019-02" db="EMBL/GenBank/DDBJ databases">
        <authorList>
            <person name="Gruber-Vodicka R. H."/>
            <person name="Seah K. B. B."/>
        </authorList>
    </citation>
    <scope>NUCLEOTIDE SEQUENCE</scope>
    <source>
        <strain evidence="2">BECK_S313</strain>
    </source>
</reference>
<feature type="domain" description="Polymerase nucleotidyl transferase" evidence="1">
    <location>
        <begin position="25"/>
        <end position="83"/>
    </location>
</feature>
<proteinExistence type="predicted"/>
<sequence length="110" mass="12124">MSITDTSATSWFDDIAHRIVDGFHPDRIILFGSHARGEAVSDSDIDLLVIMPVQGSRRRLAVEIGAALCDMPMPKDIVVTTPEDFAWRKDVTGTVEYPAAHEGRVLYANP</sequence>
<keyword evidence="2" id="KW-0808">Transferase</keyword>
<protein>
    <submittedName>
        <fullName evidence="2">Nucleotidyltransferase domain-containing protein</fullName>
    </submittedName>
</protein>
<dbReference type="CDD" id="cd05403">
    <property type="entry name" value="NT_KNTase_like"/>
    <property type="match status" value="1"/>
</dbReference>
<organism evidence="2">
    <name type="scientific">Candidatus Kentrum sp. LPFa</name>
    <dbReference type="NCBI Taxonomy" id="2126335"/>
    <lineage>
        <taxon>Bacteria</taxon>
        <taxon>Pseudomonadati</taxon>
        <taxon>Pseudomonadota</taxon>
        <taxon>Gammaproteobacteria</taxon>
        <taxon>Candidatus Kentrum</taxon>
    </lineage>
</organism>
<dbReference type="Pfam" id="PF01909">
    <property type="entry name" value="NTP_transf_2"/>
    <property type="match status" value="1"/>
</dbReference>
<dbReference type="InterPro" id="IPR043519">
    <property type="entry name" value="NT_sf"/>
</dbReference>
<evidence type="ECO:0000259" key="1">
    <source>
        <dbReference type="Pfam" id="PF01909"/>
    </source>
</evidence>
<dbReference type="GO" id="GO:0016779">
    <property type="term" value="F:nucleotidyltransferase activity"/>
    <property type="evidence" value="ECO:0007669"/>
    <property type="project" value="InterPro"/>
</dbReference>
<dbReference type="InterPro" id="IPR002934">
    <property type="entry name" value="Polymerase_NTP_transf_dom"/>
</dbReference>
<dbReference type="SUPFAM" id="SSF81301">
    <property type="entry name" value="Nucleotidyltransferase"/>
    <property type="match status" value="1"/>
</dbReference>
<dbReference type="AlphaFoldDB" id="A0A450WL73"/>
<name>A0A450WL73_9GAMM</name>
<accession>A0A450WL73</accession>
<dbReference type="Gene3D" id="3.30.460.10">
    <property type="entry name" value="Beta Polymerase, domain 2"/>
    <property type="match status" value="1"/>
</dbReference>
<gene>
    <name evidence="2" type="ORF">BECKLPF1236B_GA0070989_11254</name>
</gene>
<dbReference type="PANTHER" id="PTHR37030:SF1">
    <property type="entry name" value="NUCLEOTIDYLTRANSFERASE"/>
    <property type="match status" value="1"/>
</dbReference>
<dbReference type="EMBL" id="CAADFK010000125">
    <property type="protein sequence ID" value="VFK17795.1"/>
    <property type="molecule type" value="Genomic_DNA"/>
</dbReference>